<dbReference type="Pfam" id="PF00196">
    <property type="entry name" value="GerE"/>
    <property type="match status" value="1"/>
</dbReference>
<dbReference type="Gene3D" id="1.10.10.10">
    <property type="entry name" value="Winged helix-like DNA-binding domain superfamily/Winged helix DNA-binding domain"/>
    <property type="match status" value="1"/>
</dbReference>
<dbReference type="Pfam" id="PF25873">
    <property type="entry name" value="WHD_MalT"/>
    <property type="match status" value="1"/>
</dbReference>
<accession>A0ABU3C0Y3</accession>
<dbReference type="RefSeq" id="WP_311653096.1">
    <property type="nucleotide sequence ID" value="NZ_JAVRIB010000008.1"/>
</dbReference>
<dbReference type="EMBL" id="JAVRIB010000008">
    <property type="protein sequence ID" value="MDT0635198.1"/>
    <property type="molecule type" value="Genomic_DNA"/>
</dbReference>
<proteinExistence type="predicted"/>
<evidence type="ECO:0000256" key="1">
    <source>
        <dbReference type="ARBA" id="ARBA00023015"/>
    </source>
</evidence>
<comment type="caution">
    <text evidence="5">The sequence shown here is derived from an EMBL/GenBank/DDBJ whole genome shotgun (WGS) entry which is preliminary data.</text>
</comment>
<dbReference type="PROSITE" id="PS50043">
    <property type="entry name" value="HTH_LUXR_2"/>
    <property type="match status" value="1"/>
</dbReference>
<dbReference type="InterPro" id="IPR000792">
    <property type="entry name" value="Tscrpt_reg_LuxR_C"/>
</dbReference>
<dbReference type="InterPro" id="IPR011990">
    <property type="entry name" value="TPR-like_helical_dom_sf"/>
</dbReference>
<dbReference type="InterPro" id="IPR027417">
    <property type="entry name" value="P-loop_NTPase"/>
</dbReference>
<keyword evidence="6" id="KW-1185">Reference proteome</keyword>
<evidence type="ECO:0000259" key="4">
    <source>
        <dbReference type="PROSITE" id="PS50043"/>
    </source>
</evidence>
<dbReference type="CDD" id="cd06170">
    <property type="entry name" value="LuxR_C_like"/>
    <property type="match status" value="1"/>
</dbReference>
<reference evidence="5 6" key="1">
    <citation type="submission" date="2023-09" db="EMBL/GenBank/DDBJ databases">
        <authorList>
            <person name="Rey-Velasco X."/>
        </authorList>
    </citation>
    <scope>NUCLEOTIDE SEQUENCE [LARGE SCALE GENOMIC DNA]</scope>
    <source>
        <strain evidence="5 6">W335</strain>
    </source>
</reference>
<dbReference type="InterPro" id="IPR049945">
    <property type="entry name" value="AAA_22"/>
</dbReference>
<name>A0ABU3C0Y3_9GAMM</name>
<dbReference type="Pfam" id="PF13401">
    <property type="entry name" value="AAA_22"/>
    <property type="match status" value="1"/>
</dbReference>
<dbReference type="SMART" id="SM00421">
    <property type="entry name" value="HTH_LUXR"/>
    <property type="match status" value="1"/>
</dbReference>
<dbReference type="InterPro" id="IPR036388">
    <property type="entry name" value="WH-like_DNA-bd_sf"/>
</dbReference>
<dbReference type="SUPFAM" id="SSF46894">
    <property type="entry name" value="C-terminal effector domain of the bipartite response regulators"/>
    <property type="match status" value="1"/>
</dbReference>
<dbReference type="Proteomes" id="UP001251857">
    <property type="component" value="Unassembled WGS sequence"/>
</dbReference>
<dbReference type="PANTHER" id="PTHR44688:SF16">
    <property type="entry name" value="DNA-BINDING TRANSCRIPTIONAL ACTIVATOR DEVR_DOSR"/>
    <property type="match status" value="1"/>
</dbReference>
<dbReference type="InterPro" id="IPR059106">
    <property type="entry name" value="WHD_MalT"/>
</dbReference>
<dbReference type="Pfam" id="PF17874">
    <property type="entry name" value="TPR_MalT"/>
    <property type="match status" value="1"/>
</dbReference>
<feature type="domain" description="HTH luxR-type" evidence="4">
    <location>
        <begin position="807"/>
        <end position="872"/>
    </location>
</feature>
<keyword evidence="3" id="KW-0804">Transcription</keyword>
<dbReference type="InterPro" id="IPR041617">
    <property type="entry name" value="TPR_MalT"/>
</dbReference>
<dbReference type="PRINTS" id="PR00038">
    <property type="entry name" value="HTHLUXR"/>
</dbReference>
<protein>
    <submittedName>
        <fullName evidence="5">LuxR C-terminal-related transcriptional regulator</fullName>
    </submittedName>
</protein>
<evidence type="ECO:0000256" key="2">
    <source>
        <dbReference type="ARBA" id="ARBA00023125"/>
    </source>
</evidence>
<sequence>MVAVTAPPGYGKSTLLSQWQRQGHGKEYRAISLTAHRDDHEGDKLIIDLAEAIARLDKTSSESLLDNYGQKGRLALIRSLLAEFGSDGPRAALFIDDVHEFLGRPAEMVLRLLIRHQPKRLLLVFSGRAIPEAAVSQPLLEGRLWKFTGKDLALTVDEITEVLRQHSIVPRETLVQELTERTQGWPAVIRLIALTLEQDEKAQDSFVRRLRKAEAPQALTNYLNEVLLSQQSERLNRFLLRISLLRRFSASTAAVVTGLKGVEGLIDELEHRAFPITRSGTIEPTYQIHPLVREFLLSRLHRTRHTLNEVCERARDCLIAHDEIETAIEVCLDAENLDSAAQLINEHASRIAQQYGRHTTYLYWINKLPKSLLVKRPEIRVKQAWSLDFLRRHEEAEAIRSTLEQEYLQSNGRDVDDHDCSTAFQLELQQAIELQRCVEAGLRDQAIASTSQARRWLSRWPDGHPFDRAIAHAVLAFCVKALSDFTEGLEHARTTQALSRQCDSPYPLVWGSMLAVSNLIKQGLFRQALYECQECLSELEPRLGDHAAVMMLHTMRAGLLYEFNRLSEAGEALGRGLTAMVEQSSVDPMIIGYVTLARLQNAQGQQLAALDTLAEGEALGRSQRLPRLAISLAAERLVILLRHGELAQVEQLWGELNRFFSNNVEFERTLQDKAYRIQARIALLKGQFSEACELLAPALRHAKRTGQKKKQVELLLLQALALHDGGENRKAMSIFDDAINLSIPEGYIRVFADEGEPMRGLLETYRRTPDYSDHSPLTATFIDKLFESLSLDGGKLDPRAASGSTEQEPLIEPLTSREVQILQKMQSGLSNRELADTLFITEGTLKWHLRNIYGKLGVSNRLAAVAQANELNLLAS</sequence>
<dbReference type="Gene3D" id="1.25.40.10">
    <property type="entry name" value="Tetratricopeptide repeat domain"/>
    <property type="match status" value="1"/>
</dbReference>
<organism evidence="5 6">
    <name type="scientific">Spectribacter hydrogenoxidans</name>
    <dbReference type="NCBI Taxonomy" id="3075608"/>
    <lineage>
        <taxon>Bacteria</taxon>
        <taxon>Pseudomonadati</taxon>
        <taxon>Pseudomonadota</taxon>
        <taxon>Gammaproteobacteria</taxon>
        <taxon>Salinisphaerales</taxon>
        <taxon>Salinisphaeraceae</taxon>
        <taxon>Spectribacter</taxon>
    </lineage>
</organism>
<dbReference type="SUPFAM" id="SSF48452">
    <property type="entry name" value="TPR-like"/>
    <property type="match status" value="1"/>
</dbReference>
<evidence type="ECO:0000313" key="5">
    <source>
        <dbReference type="EMBL" id="MDT0635198.1"/>
    </source>
</evidence>
<dbReference type="PANTHER" id="PTHR44688">
    <property type="entry name" value="DNA-BINDING TRANSCRIPTIONAL ACTIVATOR DEVR_DOSR"/>
    <property type="match status" value="1"/>
</dbReference>
<dbReference type="InterPro" id="IPR016032">
    <property type="entry name" value="Sig_transdc_resp-reg_C-effctor"/>
</dbReference>
<dbReference type="SUPFAM" id="SSF52540">
    <property type="entry name" value="P-loop containing nucleoside triphosphate hydrolases"/>
    <property type="match status" value="1"/>
</dbReference>
<keyword evidence="1" id="KW-0805">Transcription regulation</keyword>
<evidence type="ECO:0000256" key="3">
    <source>
        <dbReference type="ARBA" id="ARBA00023163"/>
    </source>
</evidence>
<evidence type="ECO:0000313" key="6">
    <source>
        <dbReference type="Proteomes" id="UP001251857"/>
    </source>
</evidence>
<gene>
    <name evidence="5" type="ORF">RM532_09550</name>
</gene>
<keyword evidence="2" id="KW-0238">DNA-binding</keyword>